<evidence type="ECO:0000313" key="3">
    <source>
        <dbReference type="WBParaSite" id="ACRNAN_scaffold1090.g13879.t1"/>
    </source>
</evidence>
<dbReference type="Proteomes" id="UP000887540">
    <property type="component" value="Unplaced"/>
</dbReference>
<dbReference type="Pfam" id="PF01764">
    <property type="entry name" value="Lipase_3"/>
    <property type="match status" value="1"/>
</dbReference>
<dbReference type="InterPro" id="IPR002921">
    <property type="entry name" value="Fungal_lipase-type"/>
</dbReference>
<dbReference type="AlphaFoldDB" id="A0A914CHI6"/>
<accession>A0A914CHI6</accession>
<dbReference type="PANTHER" id="PTHR45908">
    <property type="entry name" value="PROTEIN CBG11750-RELATED"/>
    <property type="match status" value="1"/>
</dbReference>
<evidence type="ECO:0000313" key="2">
    <source>
        <dbReference type="Proteomes" id="UP000887540"/>
    </source>
</evidence>
<reference evidence="3" key="1">
    <citation type="submission" date="2022-11" db="UniProtKB">
        <authorList>
            <consortium name="WormBaseParasite"/>
        </authorList>
    </citation>
    <scope>IDENTIFICATION</scope>
</reference>
<dbReference type="Gene3D" id="3.40.50.1820">
    <property type="entry name" value="alpha/beta hydrolase"/>
    <property type="match status" value="1"/>
</dbReference>
<name>A0A914CHI6_9BILA</name>
<dbReference type="WBParaSite" id="ACRNAN_scaffold1090.g13879.t1">
    <property type="protein sequence ID" value="ACRNAN_scaffold1090.g13879.t1"/>
    <property type="gene ID" value="ACRNAN_scaffold1090.g13879"/>
</dbReference>
<dbReference type="GO" id="GO:0006629">
    <property type="term" value="P:lipid metabolic process"/>
    <property type="evidence" value="ECO:0007669"/>
    <property type="project" value="InterPro"/>
</dbReference>
<keyword evidence="2" id="KW-1185">Reference proteome</keyword>
<evidence type="ECO:0000259" key="1">
    <source>
        <dbReference type="Pfam" id="PF01764"/>
    </source>
</evidence>
<sequence length="213" mass="24691">MQLVKRYEVECDVLKNTCSGYLAISPFDRAISFIFRGSSIPQYLYENFFFATYSQKDFEAGGKVLTYWHDAFYCLWNSGISEDLQQLIREYPDYELWVFGHSLGGVLASLSTMVTITRGIFPAERIKYISFGEPRIGNVVFAQSFDALVPYKYRIVREHDLIPNQPQNLDLWDVIRSFTIDMRYGTQIRCFHAIPISYVKAQKTLDVVIPDLT</sequence>
<proteinExistence type="predicted"/>
<organism evidence="2 3">
    <name type="scientific">Acrobeloides nanus</name>
    <dbReference type="NCBI Taxonomy" id="290746"/>
    <lineage>
        <taxon>Eukaryota</taxon>
        <taxon>Metazoa</taxon>
        <taxon>Ecdysozoa</taxon>
        <taxon>Nematoda</taxon>
        <taxon>Chromadorea</taxon>
        <taxon>Rhabditida</taxon>
        <taxon>Tylenchina</taxon>
        <taxon>Cephalobomorpha</taxon>
        <taxon>Cephaloboidea</taxon>
        <taxon>Cephalobidae</taxon>
        <taxon>Acrobeloides</taxon>
    </lineage>
</organism>
<feature type="domain" description="Fungal lipase-type" evidence="1">
    <location>
        <begin position="33"/>
        <end position="167"/>
    </location>
</feature>
<protein>
    <submittedName>
        <fullName evidence="3">Fungal lipase-like domain-containing protein</fullName>
    </submittedName>
</protein>
<dbReference type="InterPro" id="IPR029058">
    <property type="entry name" value="AB_hydrolase_fold"/>
</dbReference>
<dbReference type="SUPFAM" id="SSF53474">
    <property type="entry name" value="alpha/beta-Hydrolases"/>
    <property type="match status" value="1"/>
</dbReference>
<dbReference type="CDD" id="cd00519">
    <property type="entry name" value="Lipase_3"/>
    <property type="match status" value="1"/>
</dbReference>